<evidence type="ECO:0000256" key="9">
    <source>
        <dbReference type="ARBA" id="ARBA00023015"/>
    </source>
</evidence>
<dbReference type="InterPro" id="IPR003661">
    <property type="entry name" value="HisK_dim/P_dom"/>
</dbReference>
<dbReference type="Proteomes" id="UP000576082">
    <property type="component" value="Unassembled WGS sequence"/>
</dbReference>
<dbReference type="FunFam" id="3.30.565.10:FF:000037">
    <property type="entry name" value="Hybrid sensor histidine kinase/response regulator"/>
    <property type="match status" value="1"/>
</dbReference>
<feature type="domain" description="HTH araC/xylS-type" evidence="15">
    <location>
        <begin position="1233"/>
        <end position="1332"/>
    </location>
</feature>
<dbReference type="GO" id="GO:0000155">
    <property type="term" value="F:phosphorelay sensor kinase activity"/>
    <property type="evidence" value="ECO:0007669"/>
    <property type="project" value="InterPro"/>
</dbReference>
<dbReference type="InterPro" id="IPR011006">
    <property type="entry name" value="CheY-like_superfamily"/>
</dbReference>
<feature type="domain" description="Response regulatory" evidence="17">
    <location>
        <begin position="1085"/>
        <end position="1200"/>
    </location>
</feature>
<dbReference type="CDD" id="cd17574">
    <property type="entry name" value="REC_OmpR"/>
    <property type="match status" value="1"/>
</dbReference>
<dbReference type="SUPFAM" id="SSF63829">
    <property type="entry name" value="Calcium-dependent phosphotriesterase"/>
    <property type="match status" value="1"/>
</dbReference>
<dbReference type="Pfam" id="PF12833">
    <property type="entry name" value="HTH_18"/>
    <property type="match status" value="1"/>
</dbReference>
<dbReference type="SUPFAM" id="SSF46689">
    <property type="entry name" value="Homeodomain-like"/>
    <property type="match status" value="1"/>
</dbReference>
<dbReference type="InterPro" id="IPR015943">
    <property type="entry name" value="WD40/YVTN_repeat-like_dom_sf"/>
</dbReference>
<dbReference type="InterPro" id="IPR004358">
    <property type="entry name" value="Sig_transdc_His_kin-like_C"/>
</dbReference>
<keyword evidence="10" id="KW-0238">DNA-binding</keyword>
<feature type="transmembrane region" description="Helical" evidence="13">
    <location>
        <begin position="767"/>
        <end position="789"/>
    </location>
</feature>
<dbReference type="CDD" id="cd00075">
    <property type="entry name" value="HATPase"/>
    <property type="match status" value="1"/>
</dbReference>
<feature type="chain" id="PRO_5030733164" description="histidine kinase" evidence="14">
    <location>
        <begin position="19"/>
        <end position="1335"/>
    </location>
</feature>
<keyword evidence="14" id="KW-0732">Signal</keyword>
<keyword evidence="19" id="KW-1185">Reference proteome</keyword>
<dbReference type="EC" id="2.7.13.3" evidence="2"/>
<evidence type="ECO:0000256" key="12">
    <source>
        <dbReference type="PROSITE-ProRule" id="PRU00169"/>
    </source>
</evidence>
<dbReference type="SUPFAM" id="SSF50998">
    <property type="entry name" value="Quinoprotein alcohol dehydrogenase-like"/>
    <property type="match status" value="1"/>
</dbReference>
<dbReference type="Gene3D" id="2.60.40.10">
    <property type="entry name" value="Immunoglobulins"/>
    <property type="match status" value="1"/>
</dbReference>
<evidence type="ECO:0000256" key="5">
    <source>
        <dbReference type="ARBA" id="ARBA00022741"/>
    </source>
</evidence>
<evidence type="ECO:0000256" key="10">
    <source>
        <dbReference type="ARBA" id="ARBA00023125"/>
    </source>
</evidence>
<keyword evidence="8" id="KW-0902">Two-component regulatory system</keyword>
<keyword evidence="13" id="KW-1133">Transmembrane helix</keyword>
<dbReference type="EMBL" id="JABANE010000027">
    <property type="protein sequence ID" value="NME68653.1"/>
    <property type="molecule type" value="Genomic_DNA"/>
</dbReference>
<keyword evidence="5" id="KW-0547">Nucleotide-binding</keyword>
<dbReference type="PRINTS" id="PR00344">
    <property type="entry name" value="BCTRLSENSOR"/>
</dbReference>
<keyword evidence="4" id="KW-0808">Transferase</keyword>
<dbReference type="PROSITE" id="PS50109">
    <property type="entry name" value="HIS_KIN"/>
    <property type="match status" value="1"/>
</dbReference>
<dbReference type="Pfam" id="PF07495">
    <property type="entry name" value="Y_Y_Y"/>
    <property type="match status" value="1"/>
</dbReference>
<evidence type="ECO:0000256" key="6">
    <source>
        <dbReference type="ARBA" id="ARBA00022777"/>
    </source>
</evidence>
<evidence type="ECO:0000313" key="18">
    <source>
        <dbReference type="EMBL" id="NME68653.1"/>
    </source>
</evidence>
<evidence type="ECO:0000313" key="19">
    <source>
        <dbReference type="Proteomes" id="UP000576082"/>
    </source>
</evidence>
<dbReference type="Gene3D" id="3.30.565.10">
    <property type="entry name" value="Histidine kinase-like ATPase, C-terminal domain"/>
    <property type="match status" value="1"/>
</dbReference>
<dbReference type="GO" id="GO:0003700">
    <property type="term" value="F:DNA-binding transcription factor activity"/>
    <property type="evidence" value="ECO:0007669"/>
    <property type="project" value="InterPro"/>
</dbReference>
<dbReference type="PANTHER" id="PTHR43547">
    <property type="entry name" value="TWO-COMPONENT HISTIDINE KINASE"/>
    <property type="match status" value="1"/>
</dbReference>
<keyword evidence="13" id="KW-0812">Transmembrane</keyword>
<keyword evidence="9" id="KW-0805">Transcription regulation</keyword>
<dbReference type="PANTHER" id="PTHR43547:SF2">
    <property type="entry name" value="HYBRID SIGNAL TRANSDUCTION HISTIDINE KINASE C"/>
    <property type="match status" value="1"/>
</dbReference>
<evidence type="ECO:0000259" key="16">
    <source>
        <dbReference type="PROSITE" id="PS50109"/>
    </source>
</evidence>
<dbReference type="InterPro" id="IPR036890">
    <property type="entry name" value="HATPase_C_sf"/>
</dbReference>
<dbReference type="RefSeq" id="WP_169656955.1">
    <property type="nucleotide sequence ID" value="NZ_JABANE010000027.1"/>
</dbReference>
<organism evidence="18 19">
    <name type="scientific">Flammeovirga aprica JL-4</name>
    <dbReference type="NCBI Taxonomy" id="694437"/>
    <lineage>
        <taxon>Bacteria</taxon>
        <taxon>Pseudomonadati</taxon>
        <taxon>Bacteroidota</taxon>
        <taxon>Cytophagia</taxon>
        <taxon>Cytophagales</taxon>
        <taxon>Flammeovirgaceae</taxon>
        <taxon>Flammeovirga</taxon>
    </lineage>
</organism>
<dbReference type="Pfam" id="PF00072">
    <property type="entry name" value="Response_reg"/>
    <property type="match status" value="1"/>
</dbReference>
<dbReference type="GO" id="GO:0005524">
    <property type="term" value="F:ATP binding"/>
    <property type="evidence" value="ECO:0007669"/>
    <property type="project" value="UniProtKB-KW"/>
</dbReference>
<evidence type="ECO:0000256" key="1">
    <source>
        <dbReference type="ARBA" id="ARBA00000085"/>
    </source>
</evidence>
<dbReference type="Gene3D" id="1.10.287.130">
    <property type="match status" value="1"/>
</dbReference>
<keyword evidence="13" id="KW-0472">Membrane</keyword>
<dbReference type="SMART" id="SM00387">
    <property type="entry name" value="HATPase_c"/>
    <property type="match status" value="1"/>
</dbReference>
<name>A0A7X9P3L9_9BACT</name>
<dbReference type="GO" id="GO:0043565">
    <property type="term" value="F:sequence-specific DNA binding"/>
    <property type="evidence" value="ECO:0007669"/>
    <property type="project" value="InterPro"/>
</dbReference>
<proteinExistence type="predicted"/>
<evidence type="ECO:0000256" key="14">
    <source>
        <dbReference type="SAM" id="SignalP"/>
    </source>
</evidence>
<dbReference type="InterPro" id="IPR036097">
    <property type="entry name" value="HisK_dim/P_sf"/>
</dbReference>
<dbReference type="PROSITE" id="PS00041">
    <property type="entry name" value="HTH_ARAC_FAMILY_1"/>
    <property type="match status" value="1"/>
</dbReference>
<dbReference type="CDD" id="cd00082">
    <property type="entry name" value="HisKA"/>
    <property type="match status" value="1"/>
</dbReference>
<dbReference type="InterPro" id="IPR018062">
    <property type="entry name" value="HTH_AraC-typ_CS"/>
</dbReference>
<dbReference type="FunFam" id="3.40.50.2300:FF:000138">
    <property type="entry name" value="Two-component system sensor histidine kinase/response regulator"/>
    <property type="match status" value="1"/>
</dbReference>
<dbReference type="Pfam" id="PF00512">
    <property type="entry name" value="HisKA"/>
    <property type="match status" value="1"/>
</dbReference>
<dbReference type="SMART" id="SM00342">
    <property type="entry name" value="HTH_ARAC"/>
    <property type="match status" value="1"/>
</dbReference>
<feature type="domain" description="Histidine kinase" evidence="16">
    <location>
        <begin position="826"/>
        <end position="1044"/>
    </location>
</feature>
<dbReference type="InterPro" id="IPR003594">
    <property type="entry name" value="HATPase_dom"/>
</dbReference>
<evidence type="ECO:0000256" key="8">
    <source>
        <dbReference type="ARBA" id="ARBA00023012"/>
    </source>
</evidence>
<dbReference type="PROSITE" id="PS50110">
    <property type="entry name" value="RESPONSE_REGULATORY"/>
    <property type="match status" value="1"/>
</dbReference>
<feature type="signal peptide" evidence="14">
    <location>
        <begin position="1"/>
        <end position="18"/>
    </location>
</feature>
<dbReference type="Gene3D" id="1.10.10.60">
    <property type="entry name" value="Homeodomain-like"/>
    <property type="match status" value="1"/>
</dbReference>
<comment type="catalytic activity">
    <reaction evidence="1">
        <text>ATP + protein L-histidine = ADP + protein N-phospho-L-histidine.</text>
        <dbReference type="EC" id="2.7.13.3"/>
    </reaction>
</comment>
<dbReference type="Gene3D" id="3.40.50.2300">
    <property type="match status" value="1"/>
</dbReference>
<comment type="caution">
    <text evidence="18">The sequence shown here is derived from an EMBL/GenBank/DDBJ whole genome shotgun (WGS) entry which is preliminary data.</text>
</comment>
<dbReference type="InterPro" id="IPR018060">
    <property type="entry name" value="HTH_AraC"/>
</dbReference>
<evidence type="ECO:0000259" key="15">
    <source>
        <dbReference type="PROSITE" id="PS01124"/>
    </source>
</evidence>
<dbReference type="PROSITE" id="PS01124">
    <property type="entry name" value="HTH_ARAC_FAMILY_2"/>
    <property type="match status" value="1"/>
</dbReference>
<reference evidence="18 19" key="1">
    <citation type="submission" date="2020-04" db="EMBL/GenBank/DDBJ databases">
        <title>Flammeovirga sp. SR4, a novel species isolated from seawater.</title>
        <authorList>
            <person name="Wang X."/>
        </authorList>
    </citation>
    <scope>NUCLEOTIDE SEQUENCE [LARGE SCALE GENOMIC DNA]</scope>
    <source>
        <strain evidence="18 19">ATCC 23126</strain>
    </source>
</reference>
<keyword evidence="3 12" id="KW-0597">Phosphoprotein</keyword>
<dbReference type="InterPro" id="IPR001789">
    <property type="entry name" value="Sig_transdc_resp-reg_receiver"/>
</dbReference>
<dbReference type="InterPro" id="IPR013783">
    <property type="entry name" value="Ig-like_fold"/>
</dbReference>
<dbReference type="InterPro" id="IPR005467">
    <property type="entry name" value="His_kinase_dom"/>
</dbReference>
<dbReference type="SUPFAM" id="SSF55874">
    <property type="entry name" value="ATPase domain of HSP90 chaperone/DNA topoisomerase II/histidine kinase"/>
    <property type="match status" value="1"/>
</dbReference>
<keyword evidence="7" id="KW-0067">ATP-binding</keyword>
<evidence type="ECO:0000256" key="11">
    <source>
        <dbReference type="ARBA" id="ARBA00023163"/>
    </source>
</evidence>
<feature type="modified residue" description="4-aspartylphosphate" evidence="12">
    <location>
        <position position="1133"/>
    </location>
</feature>
<dbReference type="InterPro" id="IPR009057">
    <property type="entry name" value="Homeodomain-like_sf"/>
</dbReference>
<keyword evidence="6" id="KW-0418">Kinase</keyword>
<dbReference type="SUPFAM" id="SSF52172">
    <property type="entry name" value="CheY-like"/>
    <property type="match status" value="1"/>
</dbReference>
<dbReference type="SMART" id="SM00388">
    <property type="entry name" value="HisKA"/>
    <property type="match status" value="1"/>
</dbReference>
<dbReference type="InterPro" id="IPR011123">
    <property type="entry name" value="Y_Y_Y"/>
</dbReference>
<evidence type="ECO:0000256" key="3">
    <source>
        <dbReference type="ARBA" id="ARBA00022553"/>
    </source>
</evidence>
<accession>A0A7X9P3L9</accession>
<evidence type="ECO:0000256" key="2">
    <source>
        <dbReference type="ARBA" id="ARBA00012438"/>
    </source>
</evidence>
<evidence type="ECO:0000256" key="7">
    <source>
        <dbReference type="ARBA" id="ARBA00022840"/>
    </source>
</evidence>
<gene>
    <name evidence="18" type="ORF">HHU12_11840</name>
</gene>
<sequence>MNYYLLLLLTFLSLSVHGQQNDFIQLNLKADGRPITDINKDQQGFLWVGTFGNGIYRYDGLNYELFNYTFSDSSKINDNFIRCSIIDQHQQLWVGTNKGISYFDAQKDKFTAVYIPSEIDVVTFGMIETPDHSLLLATNTKGIYIKSKENKIDFYPLNLTIDEYFKITSIATKDNKHYYLATNQGLFVFDYVSKSFSKVKHQNLPSSISIQKVYFSEDGTLWIGTVESGIYTIKEDKVTVYPITTTRIMDFCESDWGVFVATENDGIFIFDQKNGKQYTHLESNAKENNSLSSNSVWSLYAVDQSKILIGYYEFGIGLFDPNFYKFKHLIHDPYNKNSLATSSVNSIISNQKNKLWIGQDGGGITVYDQKRNQFTSINTLQNNLFKGLGSDAVQSVFKDSKGQTWVATWGNGIYLLPKHQTSFINYTKDNSDLSSDRVIFFDEDSKGRIWIATFDRGVNYYDPQDNQIHYPNYGEFVSNSLSTKDVRNVCIDHQDNVWVGTTEGLFFIDTHYQEFKVQKVLDQQLGGDNILSLYISSAQQLWIGTDGAGLFKYDLKTQELSPYFSNNKVDRKVICGIAEDKSGNIWLTSKNGIAVIQKWNDSIRYFSKKDGLVSETFNYNAIDYDAVTNTIYTGSIEGLNYINASIIQPQECDAEIFFNSISIHQTNFQNDIEQIKKKIKDGEEITLSQEENIFSINFTGIDFPYSDKIDFAYYLEGPEKSWNYVGAVRNVTYTSLPRGEYVFHLKGMDNNGVWTPEKTIKIKVLPYWYQSNLAILLYILLFLCGLFILNRLMKARVQILEEAKGERERRLQEEELTKAKLQFFTNISHEFRTPLTLILNPISDMISGQFSTQQLREKNVSIYRNALRLKHLIDELMDFRKLNSKNISLKTQLLNPEEAIEEAILFFEEEAESRQIEISITRDYNKEIKIYLDESMIEKIIFNLFSNAFKLMDQEGEININLSLVEHYLRISVRDTGPGIPSENLDKVFDRFYQVDSHQDAYYGGTGVGLEVVKQFVELHKGRISVESKVNVGTTFHLDFPVGKEHLSADQIFDKEALNRKKYVLAVGKHKSTATTPSSSSKKQSVLLVEDNYELRSYLREALQEHYQIVEASDGVNALEILESRNIDIIISDVMMPNMDGFTLCEKVKTNLKISHVPMILLTAKNDQEDKIKGIHLGADAYIQKPFDLELLHVTINQLLKSRQVIFDRFIGKYQEEGFEQTNTTSVDQEFLKTITDYIYENLSDTNLNVEQLAEVLHLSRSQLYRKIKALTGLTATVFIKRIRLEQARKLILAGNNNMSEVGYQTGFSSPSYFTKCYKEHFNILPTQEMKEMED</sequence>
<protein>
    <recommendedName>
        <fullName evidence="2">histidine kinase</fullName>
        <ecNumber evidence="2">2.7.13.3</ecNumber>
    </recommendedName>
</protein>
<dbReference type="InterPro" id="IPR011047">
    <property type="entry name" value="Quinoprotein_ADH-like_sf"/>
</dbReference>
<evidence type="ECO:0000259" key="17">
    <source>
        <dbReference type="PROSITE" id="PS50110"/>
    </source>
</evidence>
<dbReference type="Pfam" id="PF02518">
    <property type="entry name" value="HATPase_c"/>
    <property type="match status" value="1"/>
</dbReference>
<evidence type="ECO:0000256" key="13">
    <source>
        <dbReference type="SAM" id="Phobius"/>
    </source>
</evidence>
<dbReference type="SUPFAM" id="SSF47384">
    <property type="entry name" value="Homodimeric domain of signal transducing histidine kinase"/>
    <property type="match status" value="1"/>
</dbReference>
<keyword evidence="11" id="KW-0804">Transcription</keyword>
<dbReference type="Gene3D" id="2.130.10.10">
    <property type="entry name" value="YVTN repeat-like/Quinoprotein amine dehydrogenase"/>
    <property type="match status" value="2"/>
</dbReference>
<evidence type="ECO:0000256" key="4">
    <source>
        <dbReference type="ARBA" id="ARBA00022679"/>
    </source>
</evidence>
<dbReference type="SMART" id="SM00448">
    <property type="entry name" value="REC"/>
    <property type="match status" value="1"/>
</dbReference>